<name>A0A1S3VGA3_VIGRR</name>
<dbReference type="RefSeq" id="XP_014517247.1">
    <property type="nucleotide sequence ID" value="XM_014661761.1"/>
</dbReference>
<dbReference type="InterPro" id="IPR001611">
    <property type="entry name" value="Leu-rich_rpt"/>
</dbReference>
<evidence type="ECO:0000256" key="5">
    <source>
        <dbReference type="ARBA" id="ARBA00023136"/>
    </source>
</evidence>
<dbReference type="KEGG" id="vra:106774717"/>
<keyword evidence="3" id="KW-0732">Signal</keyword>
<evidence type="ECO:0000256" key="2">
    <source>
        <dbReference type="ARBA" id="ARBA00022614"/>
    </source>
</evidence>
<dbReference type="GeneID" id="106774717"/>
<sequence>MRTGICEIWAERDFGGVGDDSSLKQEGFGQDFSERGRDWLRIFGSKSVENLSWSLSGRATSLNVTGLDDGLLSPSVGDLSELRVLSLVGNMFSGEIPATVRNLRFLEVLELQGNNFSGRVPTQMSFAFLQSLKLVNLSGNAFSGSIVNEIIGYGSVKVVDLSNNQFSGVIPLNGTCDSLKHLKLSRNFLTGEIPSQIGKCRTLRTLLDRDDGGLNDGFRGEFNAFVGNIPHQVLLLPSLRVLWAPRANLGGRLPSG</sequence>
<keyword evidence="5" id="KW-0472">Membrane</keyword>
<dbReference type="AlphaFoldDB" id="A0A1S3VGA3"/>
<dbReference type="PANTHER" id="PTHR48007">
    <property type="entry name" value="LEUCINE-RICH REPEAT RECEPTOR-LIKE PROTEIN KINASE PXC1"/>
    <property type="match status" value="1"/>
</dbReference>
<dbReference type="Gene3D" id="3.80.10.10">
    <property type="entry name" value="Ribonuclease Inhibitor"/>
    <property type="match status" value="2"/>
</dbReference>
<reference evidence="8" key="2">
    <citation type="submission" date="2025-08" db="UniProtKB">
        <authorList>
            <consortium name="RefSeq"/>
        </authorList>
    </citation>
    <scope>IDENTIFICATION</scope>
    <source>
        <tissue evidence="8">Leaf</tissue>
    </source>
</reference>
<keyword evidence="6" id="KW-0325">Glycoprotein</keyword>
<dbReference type="OrthoDB" id="1422063at2759"/>
<dbReference type="SUPFAM" id="SSF52058">
    <property type="entry name" value="L domain-like"/>
    <property type="match status" value="1"/>
</dbReference>
<dbReference type="FunFam" id="3.80.10.10:FF:000041">
    <property type="entry name" value="LRR receptor-like serine/threonine-protein kinase ERECTA"/>
    <property type="match status" value="1"/>
</dbReference>
<keyword evidence="4" id="KW-0677">Repeat</keyword>
<dbReference type="Pfam" id="PF00560">
    <property type="entry name" value="LRR_1"/>
    <property type="match status" value="3"/>
</dbReference>
<comment type="subcellular location">
    <subcellularLocation>
        <location evidence="1">Membrane</location>
    </subcellularLocation>
</comment>
<evidence type="ECO:0000256" key="1">
    <source>
        <dbReference type="ARBA" id="ARBA00004370"/>
    </source>
</evidence>
<keyword evidence="2" id="KW-0433">Leucine-rich repeat</keyword>
<protein>
    <submittedName>
        <fullName evidence="8">LRR receptor-like serine/threonine-protein kinase FLS2</fullName>
    </submittedName>
</protein>
<evidence type="ECO:0000256" key="4">
    <source>
        <dbReference type="ARBA" id="ARBA00022737"/>
    </source>
</evidence>
<dbReference type="InterPro" id="IPR046959">
    <property type="entry name" value="PRK1-6/SRF4-like"/>
</dbReference>
<accession>A0A1S3VGA3</accession>
<evidence type="ECO:0000313" key="7">
    <source>
        <dbReference type="Proteomes" id="UP000087766"/>
    </source>
</evidence>
<dbReference type="PANTHER" id="PTHR48007:SF4">
    <property type="entry name" value="LEUCINE-RICH REPEAT RECEPTOR-LIKE PROTEIN KINASE PXC1"/>
    <property type="match status" value="1"/>
</dbReference>
<proteinExistence type="predicted"/>
<dbReference type="GO" id="GO:0016020">
    <property type="term" value="C:membrane"/>
    <property type="evidence" value="ECO:0007669"/>
    <property type="project" value="UniProtKB-SubCell"/>
</dbReference>
<evidence type="ECO:0000313" key="8">
    <source>
        <dbReference type="RefSeq" id="XP_014517247.1"/>
    </source>
</evidence>
<gene>
    <name evidence="8" type="primary">LOC106774717</name>
</gene>
<reference evidence="7" key="1">
    <citation type="journal article" date="2014" name="Nat. Commun.">
        <title>Genome sequence of mungbean and insights into evolution within Vigna species.</title>
        <authorList>
            <person name="Kang Y.J."/>
            <person name="Kim S.K."/>
            <person name="Kim M.Y."/>
            <person name="Lestari P."/>
            <person name="Kim K.H."/>
            <person name="Ha B.K."/>
            <person name="Jun T.H."/>
            <person name="Hwang W.J."/>
            <person name="Lee T."/>
            <person name="Lee J."/>
            <person name="Shim S."/>
            <person name="Yoon M.Y."/>
            <person name="Jang Y.E."/>
            <person name="Han K.S."/>
            <person name="Taeprayoon P."/>
            <person name="Yoon N."/>
            <person name="Somta P."/>
            <person name="Tanya P."/>
            <person name="Kim K.S."/>
            <person name="Gwag J.G."/>
            <person name="Moon J.K."/>
            <person name="Lee Y.H."/>
            <person name="Park B.S."/>
            <person name="Bombarely A."/>
            <person name="Doyle J.J."/>
            <person name="Jackson S.A."/>
            <person name="Schafleitner R."/>
            <person name="Srinives P."/>
            <person name="Varshney R.K."/>
            <person name="Lee S.H."/>
        </authorList>
    </citation>
    <scope>NUCLEOTIDE SEQUENCE [LARGE SCALE GENOMIC DNA]</scope>
    <source>
        <strain evidence="7">cv. VC1973A</strain>
    </source>
</reference>
<organism evidence="7 8">
    <name type="scientific">Vigna radiata var. radiata</name>
    <name type="common">Mung bean</name>
    <name type="synonym">Phaseolus aureus</name>
    <dbReference type="NCBI Taxonomy" id="3916"/>
    <lineage>
        <taxon>Eukaryota</taxon>
        <taxon>Viridiplantae</taxon>
        <taxon>Streptophyta</taxon>
        <taxon>Embryophyta</taxon>
        <taxon>Tracheophyta</taxon>
        <taxon>Spermatophyta</taxon>
        <taxon>Magnoliopsida</taxon>
        <taxon>eudicotyledons</taxon>
        <taxon>Gunneridae</taxon>
        <taxon>Pentapetalae</taxon>
        <taxon>rosids</taxon>
        <taxon>fabids</taxon>
        <taxon>Fabales</taxon>
        <taxon>Fabaceae</taxon>
        <taxon>Papilionoideae</taxon>
        <taxon>50 kb inversion clade</taxon>
        <taxon>NPAAA clade</taxon>
        <taxon>indigoferoid/millettioid clade</taxon>
        <taxon>Phaseoleae</taxon>
        <taxon>Vigna</taxon>
    </lineage>
</organism>
<dbReference type="STRING" id="3916.A0A1S3VGA3"/>
<evidence type="ECO:0000256" key="3">
    <source>
        <dbReference type="ARBA" id="ARBA00022729"/>
    </source>
</evidence>
<keyword evidence="7" id="KW-1185">Reference proteome</keyword>
<dbReference type="Proteomes" id="UP000087766">
    <property type="component" value="Chromosome 10"/>
</dbReference>
<evidence type="ECO:0000256" key="6">
    <source>
        <dbReference type="ARBA" id="ARBA00023180"/>
    </source>
</evidence>
<dbReference type="InterPro" id="IPR032675">
    <property type="entry name" value="LRR_dom_sf"/>
</dbReference>